<feature type="compositionally biased region" description="Polar residues" evidence="1">
    <location>
        <begin position="306"/>
        <end position="320"/>
    </location>
</feature>
<protein>
    <recommendedName>
        <fullName evidence="2">HSA domain-containing protein</fullName>
    </recommendedName>
</protein>
<dbReference type="PANTHER" id="PTHR46774:SF3">
    <property type="entry name" value="CHROMATIN MODIFICATION-RELATED PROTEIN EAF1 A-RELATED"/>
    <property type="match status" value="1"/>
</dbReference>
<feature type="compositionally biased region" description="Low complexity" evidence="1">
    <location>
        <begin position="1678"/>
        <end position="1691"/>
    </location>
</feature>
<feature type="region of interest" description="Disordered" evidence="1">
    <location>
        <begin position="1678"/>
        <end position="1722"/>
    </location>
</feature>
<feature type="compositionally biased region" description="Low complexity" evidence="1">
    <location>
        <begin position="1699"/>
        <end position="1709"/>
    </location>
</feature>
<feature type="region of interest" description="Disordered" evidence="1">
    <location>
        <begin position="289"/>
        <end position="321"/>
    </location>
</feature>
<evidence type="ECO:0000256" key="1">
    <source>
        <dbReference type="SAM" id="MobiDB-lite"/>
    </source>
</evidence>
<dbReference type="PANTHER" id="PTHR46774">
    <property type="entry name" value="CHROMATIN MODIFICATION-RELATED PROTEIN EAF1 A-RELATED"/>
    <property type="match status" value="1"/>
</dbReference>
<evidence type="ECO:0000313" key="3">
    <source>
        <dbReference type="EMBL" id="CAA2622512.1"/>
    </source>
</evidence>
<dbReference type="EMBL" id="LR743593">
    <property type="protein sequence ID" value="CAA2622512.1"/>
    <property type="molecule type" value="Genomic_DNA"/>
</dbReference>
<feature type="compositionally biased region" description="Basic and acidic residues" evidence="1">
    <location>
        <begin position="293"/>
        <end position="302"/>
    </location>
</feature>
<dbReference type="EMBL" id="CACRZD030000006">
    <property type="protein sequence ID" value="CAA6662157.1"/>
    <property type="molecule type" value="Genomic_DNA"/>
</dbReference>
<feature type="region of interest" description="Disordered" evidence="1">
    <location>
        <begin position="1345"/>
        <end position="1381"/>
    </location>
</feature>
<evidence type="ECO:0000259" key="2">
    <source>
        <dbReference type="PROSITE" id="PS51204"/>
    </source>
</evidence>
<dbReference type="Proteomes" id="UP001189122">
    <property type="component" value="Unassembled WGS sequence"/>
</dbReference>
<dbReference type="InterPro" id="IPR014012">
    <property type="entry name" value="HSA_dom"/>
</dbReference>
<feature type="region of interest" description="Disordered" evidence="1">
    <location>
        <begin position="1167"/>
        <end position="1195"/>
    </location>
</feature>
<organism evidence="3">
    <name type="scientific">Spirodela intermedia</name>
    <name type="common">Intermediate duckweed</name>
    <dbReference type="NCBI Taxonomy" id="51605"/>
    <lineage>
        <taxon>Eukaryota</taxon>
        <taxon>Viridiplantae</taxon>
        <taxon>Streptophyta</taxon>
        <taxon>Embryophyta</taxon>
        <taxon>Tracheophyta</taxon>
        <taxon>Spermatophyta</taxon>
        <taxon>Magnoliopsida</taxon>
        <taxon>Liliopsida</taxon>
        <taxon>Araceae</taxon>
        <taxon>Lemnoideae</taxon>
        <taxon>Spirodela</taxon>
    </lineage>
</organism>
<feature type="region of interest" description="Disordered" evidence="1">
    <location>
        <begin position="1538"/>
        <end position="1647"/>
    </location>
</feature>
<feature type="compositionally biased region" description="Low complexity" evidence="1">
    <location>
        <begin position="1173"/>
        <end position="1187"/>
    </location>
</feature>
<sequence>MHGHSPGVSVVVNTEVDSMGGVVDVGLGVDTNGSPRRAAIEKAQAELRQEYYVREERKRELEFLEKGGNPLDFKFGSTASLSLQSTSVTDQQLDYDAKGSSAVATSPHGDSVDSCIRPGVTLGRDSNTADNLLLIDGQNSNHDGTKNEMRSGKRKAISSSEHSSKKDASNIKESEESGSFRLGAKSQAYARRNRSRPSRESVYVASARSAPSIHNNPLLETQVEDNAVSSVSNSKPGSLCGNNVSGALGTDDQVEMDVDAVEVNVTGGHTPEVDVGKGEAEGAIGNHLQQNDYSDRSPKAAEQHCPNGNSPLPSDSSMRESVSAGAAVELCMIDENVNNIDKSGSVSSNVVDLQNDNQISKRSDGQTVEEASVSIDIEREVSNPDVDHVFSVATECSAIPVDVSVSEKSDKENAEVHPFGGHEPRTVDAELVNSVIQVKIEEICDGKGVLSNEQHELTHNMEGKLENLSRDASNCDPSDVLGISEPSRLTSSKSSSAATDVLIIPEKNSKFSQKTLFHEQAKLRRVNELSVCSFPLEKHQKSHWDYLLEEMAWLANDFIQERRWKVTAASQISHRIASRGWAKFEKQRKTACSLAKAVISFWELAEALHTGGKSIVGMDEELKSTLCVPLKSNKREAENKQDGETLEECPTQAAEVPILGYAIRFLGSNCVSERPVLAEAPVTPERICDSGVLGMPWEDQSSEESLFYVIPAGAMHVYRESIESRWLPHENTGHAMHREDYEASTCDSLAEYGSHENVFDEDEAETATHYFSGAFERSKSSKFAHRKKKTFQDKNHSARSFEVRSDLSYGPYLESKFGTQPSLMMGKRGSSTFNVSSIPTKRMRTASRQRVVSPFGVGNAGGQPVNSKTDVSSGDTSSFQDDQMSLHCESLTRKNAEIESTADFENKLIFDGNDVAIRSKKKKKQKHTGYRNLNSSDGLIISKASSYEHRWQNDPMAQNDQLAINFAVRLIDSFKVFSAALHGQYAAKKPKLLKQLPDASPETITPVSGSLPSPAASQMSSMSNTNKLIKMIASRDRSRKIGFWSSWSQFEDQALVVLVHDMGTNWELVSDTINSTLQFKGSARQLFQRLQGPMEEDTLKAHFEKIILIGRQLHFGRNQSESKETKLVTQIHSSHIHALTQACASSLTGSPLTPLDLAEVTQSSEALGHGYQGSHSTSSPMSTHPGSLAPIMTTSGANSMLPASAGLGMSSGLPSPSAPPIDALWPQYSAAEHVWSQCFNDGGDRGVRMLSGGNAMGMVCGVNNGMPISRPGFQGIGSPGMLNVVTSGTMLPVSGVGMSSPVNMHSNAVAGQGNSLLRPRDHLQVQRPPQNPEDHKQMMMQDIQLQSPPGGACQPVGPMNSMSGPSPARINNPGPMTSPHPAYAMRFAKERQQLQQRLLHQQHFSGSNAGAAPQGGGPQMQQQQQPPPPQPSPGSPATAQHKPQSNPRNPTTHGGGMPGQMLNQRQRQHLQQQQQQQTLPPRHQQQRQQNERVLLQQGQGLFSGGSGSGARRRLWLSPLSSRRCTRGTFTAVGLNATGAPHQEASPLHNQQQQHQQQRQGNHPQQAMQRMMLQQNHHVNSEGPVPSGADQVQVNPTVGTSPVLQGSDPGAASSAPAPASGPVSHWKSEPSYETTTPAPPGVHLSSPRSRPWLEVLSWWPSNERARRWGTMAAAEARPTAAISGSAAAAAAAAPPPVPPQHQQQHRQPVQSGLYGTPSNPGPI</sequence>
<feature type="compositionally biased region" description="Low complexity" evidence="1">
    <location>
        <begin position="1460"/>
        <end position="1490"/>
    </location>
</feature>
<feature type="compositionally biased region" description="Pro residues" evidence="1">
    <location>
        <begin position="1425"/>
        <end position="1434"/>
    </location>
</feature>
<keyword evidence="4" id="KW-1185">Reference proteome</keyword>
<dbReference type="SMART" id="SM00573">
    <property type="entry name" value="HSA"/>
    <property type="match status" value="1"/>
</dbReference>
<accession>A0A7I8IVY1</accession>
<feature type="compositionally biased region" description="Polar residues" evidence="1">
    <location>
        <begin position="1589"/>
        <end position="1603"/>
    </location>
</feature>
<feature type="compositionally biased region" description="Low complexity" evidence="1">
    <location>
        <begin position="1548"/>
        <end position="1565"/>
    </location>
</feature>
<name>A0A7I8IVY1_SPIIN</name>
<evidence type="ECO:0000313" key="4">
    <source>
        <dbReference type="Proteomes" id="UP001189122"/>
    </source>
</evidence>
<dbReference type="PROSITE" id="PS51204">
    <property type="entry name" value="HSA"/>
    <property type="match status" value="1"/>
</dbReference>
<feature type="compositionally biased region" description="Polar residues" evidence="1">
    <location>
        <begin position="1441"/>
        <end position="1452"/>
    </location>
</feature>
<feature type="domain" description="HSA" evidence="2">
    <location>
        <begin position="531"/>
        <end position="604"/>
    </location>
</feature>
<dbReference type="InterPro" id="IPR044798">
    <property type="entry name" value="EAF1A/B"/>
</dbReference>
<reference evidence="3 4" key="1">
    <citation type="submission" date="2019-12" db="EMBL/GenBank/DDBJ databases">
        <authorList>
            <person name="Scholz U."/>
            <person name="Mascher M."/>
            <person name="Fiebig A."/>
        </authorList>
    </citation>
    <scope>NUCLEOTIDE SEQUENCE</scope>
</reference>
<gene>
    <name evidence="3" type="ORF">SI7747_06008550</name>
</gene>
<feature type="compositionally biased region" description="Polar residues" evidence="1">
    <location>
        <begin position="864"/>
        <end position="882"/>
    </location>
</feature>
<dbReference type="GO" id="GO:0035267">
    <property type="term" value="C:NuA4 histone acetyltransferase complex"/>
    <property type="evidence" value="ECO:0007669"/>
    <property type="project" value="InterPro"/>
</dbReference>
<dbReference type="Pfam" id="PF07529">
    <property type="entry name" value="HSA"/>
    <property type="match status" value="1"/>
</dbReference>
<proteinExistence type="predicted"/>
<feature type="region of interest" description="Disordered" evidence="1">
    <location>
        <begin position="134"/>
        <end position="208"/>
    </location>
</feature>
<feature type="region of interest" description="Disordered" evidence="1">
    <location>
        <begin position="1406"/>
        <end position="1490"/>
    </location>
</feature>
<feature type="region of interest" description="Disordered" evidence="1">
    <location>
        <begin position="854"/>
        <end position="882"/>
    </location>
</feature>
<feature type="compositionally biased region" description="Basic and acidic residues" evidence="1">
    <location>
        <begin position="162"/>
        <end position="175"/>
    </location>
</feature>
<feature type="compositionally biased region" description="Low complexity" evidence="1">
    <location>
        <begin position="1605"/>
        <end position="1621"/>
    </location>
</feature>
<feature type="compositionally biased region" description="Polar residues" evidence="1">
    <location>
        <begin position="227"/>
        <end position="245"/>
    </location>
</feature>
<feature type="region of interest" description="Disordered" evidence="1">
    <location>
        <begin position="225"/>
        <end position="248"/>
    </location>
</feature>